<comment type="caution">
    <text evidence="1">The sequence shown here is derived from an EMBL/GenBank/DDBJ whole genome shotgun (WGS) entry which is preliminary data.</text>
</comment>
<evidence type="ECO:0000313" key="2">
    <source>
        <dbReference type="Proteomes" id="UP000004358"/>
    </source>
</evidence>
<dbReference type="Proteomes" id="UP000004358">
    <property type="component" value="Unassembled WGS sequence"/>
</dbReference>
<dbReference type="HOGENOM" id="CLU_3096177_0_0_0"/>
<reference evidence="1 2" key="1">
    <citation type="submission" date="2006-02" db="EMBL/GenBank/DDBJ databases">
        <authorList>
            <person name="Amann R."/>
            <person name="Ferriera S."/>
            <person name="Johnson J."/>
            <person name="Kravitz S."/>
            <person name="Halpern A."/>
            <person name="Remington K."/>
            <person name="Beeson K."/>
            <person name="Tran B."/>
            <person name="Rogers Y.-H."/>
            <person name="Friedman R."/>
            <person name="Venter J.C."/>
        </authorList>
    </citation>
    <scope>NUCLEOTIDE SEQUENCE [LARGE SCALE GENOMIC DNA]</scope>
    <source>
        <strain evidence="1 2">DSM 3645</strain>
    </source>
</reference>
<sequence>MVVGIDVARELLGAFSFTKKAKKTGDCFVSAVKKANVKRNYWHFSMERDIM</sequence>
<dbReference type="EMBL" id="AANZ01000015">
    <property type="protein sequence ID" value="EAQ79153.1"/>
    <property type="molecule type" value="Genomic_DNA"/>
</dbReference>
<evidence type="ECO:0000313" key="1">
    <source>
        <dbReference type="EMBL" id="EAQ79153.1"/>
    </source>
</evidence>
<dbReference type="STRING" id="314230.DSM3645_26059"/>
<protein>
    <submittedName>
        <fullName evidence="1">Uncharacterized protein</fullName>
    </submittedName>
</protein>
<accession>A3ZWC5</accession>
<organism evidence="1 2">
    <name type="scientific">Blastopirellula marina DSM 3645</name>
    <dbReference type="NCBI Taxonomy" id="314230"/>
    <lineage>
        <taxon>Bacteria</taxon>
        <taxon>Pseudomonadati</taxon>
        <taxon>Planctomycetota</taxon>
        <taxon>Planctomycetia</taxon>
        <taxon>Pirellulales</taxon>
        <taxon>Pirellulaceae</taxon>
        <taxon>Blastopirellula</taxon>
    </lineage>
</organism>
<name>A3ZWC5_9BACT</name>
<gene>
    <name evidence="1" type="ORF">DSM3645_26059</name>
</gene>
<dbReference type="AlphaFoldDB" id="A3ZWC5"/>
<proteinExistence type="predicted"/>